<evidence type="ECO:0000313" key="2">
    <source>
        <dbReference type="EMBL" id="MBB5715278.1"/>
    </source>
</evidence>
<evidence type="ECO:0000256" key="1">
    <source>
        <dbReference type="SAM" id="Phobius"/>
    </source>
</evidence>
<feature type="transmembrane region" description="Helical" evidence="1">
    <location>
        <begin position="44"/>
        <end position="64"/>
    </location>
</feature>
<keyword evidence="3" id="KW-1185">Reference proteome</keyword>
<evidence type="ECO:0000313" key="3">
    <source>
        <dbReference type="Proteomes" id="UP000546200"/>
    </source>
</evidence>
<reference evidence="2 3" key="1">
    <citation type="submission" date="2020-08" db="EMBL/GenBank/DDBJ databases">
        <title>Genomic Encyclopedia of Type Strains, Phase IV (KMG-IV): sequencing the most valuable type-strain genomes for metagenomic binning, comparative biology and taxonomic classification.</title>
        <authorList>
            <person name="Goeker M."/>
        </authorList>
    </citation>
    <scope>NUCLEOTIDE SEQUENCE [LARGE SCALE GENOMIC DNA]</scope>
    <source>
        <strain evidence="2 3">DSM 100044</strain>
    </source>
</reference>
<keyword evidence="1" id="KW-1133">Transmembrane helix</keyword>
<comment type="caution">
    <text evidence="2">The sequence shown here is derived from an EMBL/GenBank/DDBJ whole genome shotgun (WGS) entry which is preliminary data.</text>
</comment>
<accession>A0A7W9BDN9</accession>
<feature type="transmembrane region" description="Helical" evidence="1">
    <location>
        <begin position="76"/>
        <end position="98"/>
    </location>
</feature>
<gene>
    <name evidence="2" type="ORF">FHS94_002124</name>
</gene>
<proteinExistence type="predicted"/>
<protein>
    <submittedName>
        <fullName evidence="2">Uncharacterized protein</fullName>
    </submittedName>
</protein>
<keyword evidence="1" id="KW-0472">Membrane</keyword>
<keyword evidence="1" id="KW-0812">Transmembrane</keyword>
<dbReference type="RefSeq" id="WP_184057464.1">
    <property type="nucleotide sequence ID" value="NZ_JACIJK010000006.1"/>
</dbReference>
<dbReference type="Proteomes" id="UP000546200">
    <property type="component" value="Unassembled WGS sequence"/>
</dbReference>
<organism evidence="2 3">
    <name type="scientific">Sphingomonas aerophila</name>
    <dbReference type="NCBI Taxonomy" id="1344948"/>
    <lineage>
        <taxon>Bacteria</taxon>
        <taxon>Pseudomonadati</taxon>
        <taxon>Pseudomonadota</taxon>
        <taxon>Alphaproteobacteria</taxon>
        <taxon>Sphingomonadales</taxon>
        <taxon>Sphingomonadaceae</taxon>
        <taxon>Sphingomonas</taxon>
    </lineage>
</organism>
<dbReference type="AlphaFoldDB" id="A0A7W9BDN9"/>
<dbReference type="EMBL" id="JACIJK010000006">
    <property type="protein sequence ID" value="MBB5715278.1"/>
    <property type="molecule type" value="Genomic_DNA"/>
</dbReference>
<sequence>MRPASIVTFGRLWLLSILLSIVAAWVSRVRVQAMLEANPQSAPIAHWALPTLTGIVALFCLLLWYMVLHRSLTGKWGVLIVATLGGLRALVTLINLMGSNFRHPVSSLLTIAAAVVAIIAAALLFRADAREWFGEIGDYEEGVTGPGYTDPEMPS</sequence>
<feature type="transmembrane region" description="Helical" evidence="1">
    <location>
        <begin position="104"/>
        <end position="125"/>
    </location>
</feature>
<name>A0A7W9BDN9_9SPHN</name>